<evidence type="ECO:0008006" key="3">
    <source>
        <dbReference type="Google" id="ProtNLM"/>
    </source>
</evidence>
<gene>
    <name evidence="1" type="ORF">SAMN04488561_4472</name>
</gene>
<dbReference type="EMBL" id="FNUC01000004">
    <property type="protein sequence ID" value="SEF13781.1"/>
    <property type="molecule type" value="Genomic_DNA"/>
</dbReference>
<name>A0A1H5PKY2_9ACTN</name>
<keyword evidence="2" id="KW-1185">Reference proteome</keyword>
<protein>
    <recommendedName>
        <fullName evidence="3">Phage terminase-like protein, large subunit, contains N-terminal HTH domain</fullName>
    </recommendedName>
</protein>
<dbReference type="OrthoDB" id="5077950at2"/>
<proteinExistence type="predicted"/>
<evidence type="ECO:0000313" key="1">
    <source>
        <dbReference type="EMBL" id="SEF13781.1"/>
    </source>
</evidence>
<reference evidence="2" key="1">
    <citation type="submission" date="2016-10" db="EMBL/GenBank/DDBJ databases">
        <authorList>
            <person name="Varghese N."/>
            <person name="Submissions S."/>
        </authorList>
    </citation>
    <scope>NUCLEOTIDE SEQUENCE [LARGE SCALE GENOMIC DNA]</scope>
    <source>
        <strain evidence="2">DSM 45237</strain>
    </source>
</reference>
<accession>A0A1H5PKY2</accession>
<organism evidence="1 2">
    <name type="scientific">Jiangella alba</name>
    <dbReference type="NCBI Taxonomy" id="561176"/>
    <lineage>
        <taxon>Bacteria</taxon>
        <taxon>Bacillati</taxon>
        <taxon>Actinomycetota</taxon>
        <taxon>Actinomycetes</taxon>
        <taxon>Jiangellales</taxon>
        <taxon>Jiangellaceae</taxon>
        <taxon>Jiangella</taxon>
    </lineage>
</organism>
<dbReference type="RefSeq" id="WP_069110163.1">
    <property type="nucleotide sequence ID" value="NZ_KV757181.1"/>
</dbReference>
<dbReference type="InterPro" id="IPR027417">
    <property type="entry name" value="P-loop_NTPase"/>
</dbReference>
<dbReference type="Proteomes" id="UP000181980">
    <property type="component" value="Unassembled WGS sequence"/>
</dbReference>
<dbReference type="AlphaFoldDB" id="A0A1H5PKY2"/>
<dbReference type="Gene3D" id="3.40.50.300">
    <property type="entry name" value="P-loop containing nucleotide triphosphate hydrolases"/>
    <property type="match status" value="1"/>
</dbReference>
<sequence>MRPMERGAKRLGFTGRSALKAHQLEWDEILEDAHETTAMSEPRRTGKTTALWCRWIGLCEERDDFMILTSAQSGIMARRRFLGMARLLERHHPHADGGPKINKSVGHESFEWANGSMLWVVPPKDKSVRGDAADVAFLDEQQELDAEVSYDLRGGIMPLFDTRDDGRVVLAGTPGKVRAGWFWDSLEAGRNGKPGHTLIEDAAQRGQDVDNEALWPLWHPGLRNGLTTLDKLRARRAGMDKATWAREYCGQWPGTDDKRALSEEKWTASGLDIPVAKPERFSIAFDVEIDSSSAALVAAWRDDDGVAYVELLEHGSPADVGREALRVSLKYRIPVHHDSIGANLKVAEGLERARPKPKVSPLIVKDMHVAASTLVEALDDGKLRHFKQPGLDNAAEAAAWRNLEGGQLFARRASKGPVAPVVAASEALLAFDRLPVIRKSRIIARRAA</sequence>
<dbReference type="STRING" id="561176.SAMN04488561_4472"/>
<evidence type="ECO:0000313" key="2">
    <source>
        <dbReference type="Proteomes" id="UP000181980"/>
    </source>
</evidence>